<dbReference type="PANTHER" id="PTHR47326">
    <property type="entry name" value="TRANSPOSABLE ELEMENT TC3 TRANSPOSASE-LIKE PROTEIN"/>
    <property type="match status" value="1"/>
</dbReference>
<dbReference type="Gene3D" id="3.30.420.10">
    <property type="entry name" value="Ribonuclease H-like superfamily/Ribonuclease H"/>
    <property type="match status" value="1"/>
</dbReference>
<dbReference type="AlphaFoldDB" id="A0AAV7YHA3"/>
<feature type="domain" description="Tc1-like transposase DDE" evidence="2">
    <location>
        <begin position="124"/>
        <end position="271"/>
    </location>
</feature>
<evidence type="ECO:0000313" key="4">
    <source>
        <dbReference type="Proteomes" id="UP001146793"/>
    </source>
</evidence>
<accession>A0AAV7YHA3</accession>
<evidence type="ECO:0000259" key="1">
    <source>
        <dbReference type="Pfam" id="PF01498"/>
    </source>
</evidence>
<evidence type="ECO:0000259" key="2">
    <source>
        <dbReference type="Pfam" id="PF13358"/>
    </source>
</evidence>
<dbReference type="GO" id="GO:0006313">
    <property type="term" value="P:DNA transposition"/>
    <property type="evidence" value="ECO:0007669"/>
    <property type="project" value="InterPro"/>
</dbReference>
<feature type="domain" description="Transposase Tc1-like" evidence="1">
    <location>
        <begin position="52"/>
        <end position="115"/>
    </location>
</feature>
<dbReference type="NCBIfam" id="NF033545">
    <property type="entry name" value="transpos_IS630"/>
    <property type="match status" value="1"/>
</dbReference>
<dbReference type="EMBL" id="JANTQA010000057">
    <property type="protein sequence ID" value="KAJ3429222.1"/>
    <property type="molecule type" value="Genomic_DNA"/>
</dbReference>
<dbReference type="InterPro" id="IPR038717">
    <property type="entry name" value="Tc1-like_DDE_dom"/>
</dbReference>
<dbReference type="GO" id="GO:0015074">
    <property type="term" value="P:DNA integration"/>
    <property type="evidence" value="ECO:0007669"/>
    <property type="project" value="InterPro"/>
</dbReference>
<evidence type="ECO:0000313" key="3">
    <source>
        <dbReference type="EMBL" id="KAJ3429222.1"/>
    </source>
</evidence>
<dbReference type="InterPro" id="IPR036397">
    <property type="entry name" value="RNaseH_sf"/>
</dbReference>
<comment type="caution">
    <text evidence="3">The sequence shown here is derived from an EMBL/GenBank/DDBJ whole genome shotgun (WGS) entry which is preliminary data.</text>
</comment>
<dbReference type="Proteomes" id="UP001146793">
    <property type="component" value="Unassembled WGS sequence"/>
</dbReference>
<dbReference type="PANTHER" id="PTHR47326:SF1">
    <property type="entry name" value="HTH PSQ-TYPE DOMAIN-CONTAINING PROTEIN"/>
    <property type="match status" value="1"/>
</dbReference>
<dbReference type="Pfam" id="PF01498">
    <property type="entry name" value="HTH_Tnp_Tc3_2"/>
    <property type="match status" value="1"/>
</dbReference>
<dbReference type="GO" id="GO:0003677">
    <property type="term" value="F:DNA binding"/>
    <property type="evidence" value="ECO:0007669"/>
    <property type="project" value="InterPro"/>
</dbReference>
<organism evidence="3 4">
    <name type="scientific">Anaeramoeba flamelloides</name>
    <dbReference type="NCBI Taxonomy" id="1746091"/>
    <lineage>
        <taxon>Eukaryota</taxon>
        <taxon>Metamonada</taxon>
        <taxon>Anaeramoebidae</taxon>
        <taxon>Anaeramoeba</taxon>
    </lineage>
</organism>
<sequence length="315" mass="37330">MKQIQKEINESINKLKIVQLRNRGISRNFTKSTGRKRIKSDEITEIVENEKKKNRKLSCEKLATFLKETREIEISATSVWRIRKSLNFKYKAPKVKPKLTEQTKQKRLNFAQYHIENNTDWKKVVFTDETWFYLESLNGFIWRQWGENEDSVFREKEKYGKKIMFFGGINYSWISTLIKCPKIVNSESYQKKVISRCRVFTDMDKEFGKWNWILMQDGAPAHTSRSTKEYLSKKCSVLENWPPNSPDLNPIENLWGIMGKRISLEAPKTEKKLEAIVRRVWKNIEWGVIENLVSSMEKRLRLVVEHNGESINGHF</sequence>
<dbReference type="InterPro" id="IPR047655">
    <property type="entry name" value="Transpos_IS630-like"/>
</dbReference>
<gene>
    <name evidence="3" type="ORF">M0812_24565</name>
</gene>
<reference evidence="3" key="1">
    <citation type="submission" date="2022-08" db="EMBL/GenBank/DDBJ databases">
        <title>Novel sulphate-reducing endosymbionts in the free-living metamonad Anaeramoeba.</title>
        <authorList>
            <person name="Jerlstrom-Hultqvist J."/>
            <person name="Cepicka I."/>
            <person name="Gallot-Lavallee L."/>
            <person name="Salas-Leiva D."/>
            <person name="Curtis B.A."/>
            <person name="Zahonova K."/>
            <person name="Pipaliya S."/>
            <person name="Dacks J."/>
            <person name="Roger A.J."/>
        </authorList>
    </citation>
    <scope>NUCLEOTIDE SEQUENCE</scope>
    <source>
        <strain evidence="3">Busselton2</strain>
    </source>
</reference>
<proteinExistence type="predicted"/>
<protein>
    <submittedName>
        <fullName evidence="3">Transposable element-related</fullName>
    </submittedName>
</protein>
<dbReference type="InterPro" id="IPR002492">
    <property type="entry name" value="Transposase_Tc1-like"/>
</dbReference>
<dbReference type="Pfam" id="PF13358">
    <property type="entry name" value="DDE_3"/>
    <property type="match status" value="1"/>
</dbReference>
<name>A0AAV7YHA3_9EUKA</name>